<proteinExistence type="inferred from homology"/>
<protein>
    <submittedName>
        <fullName evidence="4">Baseplate J/gp47 family protein</fullName>
    </submittedName>
</protein>
<feature type="domain" description="Baseplate J-like C-terminal" evidence="3">
    <location>
        <begin position="273"/>
        <end position="362"/>
    </location>
</feature>
<evidence type="ECO:0000313" key="4">
    <source>
        <dbReference type="EMBL" id="MCQ4637150.1"/>
    </source>
</evidence>
<dbReference type="Pfam" id="PF26078">
    <property type="entry name" value="Baseplate_J_M"/>
    <property type="match status" value="1"/>
</dbReference>
<evidence type="ECO:0000259" key="2">
    <source>
        <dbReference type="Pfam" id="PF26078"/>
    </source>
</evidence>
<dbReference type="RefSeq" id="WP_256132341.1">
    <property type="nucleotide sequence ID" value="NZ_JANFXK010000010.1"/>
</dbReference>
<sequence length="366" mass="40071">MDEDVILYGQEFESIMERLLANVPEDLDTREGSVIYNALAPAGWEIQLLYEELNLVLTEAFADTCSLDYLIRRAKERLVEYKRGEPAIVKGVFTPADLDVTGIRFVEEESELIFAAIEKLADGEYKLECEESGVIGNLTQGQLIPVDTEEVEDLETAEIVDCLEPGRDDEDVEDFRERYFDNVAGQDFGGNLADYKNKVNSLEHVGGCKIVPVWNGGGTVKVIVLDHTHSVPSDGVVREVQSVMDPIENSGEGKGIAPIGHRVTVAGAEPVNMNITAFVAYAEGYDYALAQASIAAALDAYFEELRIAWGDAPADIGTIVRISQIENRLLNLTEILDIEETAINGSAKNVLLQGQQVPVRGTFNGA</sequence>
<dbReference type="PANTHER" id="PTHR37829:SF3">
    <property type="entry name" value="PROTEIN JAYE-RELATED"/>
    <property type="match status" value="1"/>
</dbReference>
<accession>A0ABT1RPN6</accession>
<gene>
    <name evidence="4" type="ORF">NE619_10470</name>
</gene>
<dbReference type="Pfam" id="PF26079">
    <property type="entry name" value="Baseplate_J_C"/>
    <property type="match status" value="1"/>
</dbReference>
<dbReference type="Proteomes" id="UP001524502">
    <property type="component" value="Unassembled WGS sequence"/>
</dbReference>
<comment type="similarity">
    <text evidence="1">Belongs to the Mu gp47/PBSX XkdT family.</text>
</comment>
<dbReference type="InterPro" id="IPR052399">
    <property type="entry name" value="Phage_Baseplate_Assmbl_Protein"/>
</dbReference>
<keyword evidence="5" id="KW-1185">Reference proteome</keyword>
<comment type="caution">
    <text evidence="4">The sequence shown here is derived from an EMBL/GenBank/DDBJ whole genome shotgun (WGS) entry which is preliminary data.</text>
</comment>
<evidence type="ECO:0000259" key="3">
    <source>
        <dbReference type="Pfam" id="PF26079"/>
    </source>
</evidence>
<organism evidence="4 5">
    <name type="scientific">Anaerovorax odorimutans</name>
    <dbReference type="NCBI Taxonomy" id="109327"/>
    <lineage>
        <taxon>Bacteria</taxon>
        <taxon>Bacillati</taxon>
        <taxon>Bacillota</taxon>
        <taxon>Clostridia</taxon>
        <taxon>Peptostreptococcales</taxon>
        <taxon>Anaerovoracaceae</taxon>
        <taxon>Anaerovorax</taxon>
    </lineage>
</organism>
<reference evidence="4 5" key="1">
    <citation type="submission" date="2022-06" db="EMBL/GenBank/DDBJ databases">
        <title>Isolation of gut microbiota from human fecal samples.</title>
        <authorList>
            <person name="Pamer E.G."/>
            <person name="Barat B."/>
            <person name="Waligurski E."/>
            <person name="Medina S."/>
            <person name="Paddock L."/>
            <person name="Mostad J."/>
        </authorList>
    </citation>
    <scope>NUCLEOTIDE SEQUENCE [LARGE SCALE GENOMIC DNA]</scope>
    <source>
        <strain evidence="4 5">SL.3.17</strain>
    </source>
</reference>
<dbReference type="PANTHER" id="PTHR37829">
    <property type="entry name" value="PHAGE-LIKE ELEMENT PBSX PROTEIN XKDT"/>
    <property type="match status" value="1"/>
</dbReference>
<dbReference type="EMBL" id="JANFXK010000010">
    <property type="protein sequence ID" value="MCQ4637150.1"/>
    <property type="molecule type" value="Genomic_DNA"/>
</dbReference>
<dbReference type="InterPro" id="IPR058531">
    <property type="entry name" value="Baseplate_J_M"/>
</dbReference>
<feature type="domain" description="Baseplate J-like central" evidence="2">
    <location>
        <begin position="188"/>
        <end position="266"/>
    </location>
</feature>
<evidence type="ECO:0000313" key="5">
    <source>
        <dbReference type="Proteomes" id="UP001524502"/>
    </source>
</evidence>
<dbReference type="InterPro" id="IPR058530">
    <property type="entry name" value="Baseplate_J-like_C"/>
</dbReference>
<name>A0ABT1RPN6_9FIRM</name>
<evidence type="ECO:0000256" key="1">
    <source>
        <dbReference type="ARBA" id="ARBA00038087"/>
    </source>
</evidence>